<dbReference type="Proteomes" id="UP000234323">
    <property type="component" value="Unassembled WGS sequence"/>
</dbReference>
<organism evidence="1 2">
    <name type="scientific">Rhizophagus irregularis</name>
    <dbReference type="NCBI Taxonomy" id="588596"/>
    <lineage>
        <taxon>Eukaryota</taxon>
        <taxon>Fungi</taxon>
        <taxon>Fungi incertae sedis</taxon>
        <taxon>Mucoromycota</taxon>
        <taxon>Glomeromycotina</taxon>
        <taxon>Glomeromycetes</taxon>
        <taxon>Glomerales</taxon>
        <taxon>Glomeraceae</taxon>
        <taxon>Rhizophagus</taxon>
    </lineage>
</organism>
<name>A0A2I1GPX8_9GLOM</name>
<reference evidence="1 2" key="1">
    <citation type="submission" date="2015-10" db="EMBL/GenBank/DDBJ databases">
        <title>Genome analyses suggest a sexual origin of heterokaryosis in a supposedly ancient asexual fungus.</title>
        <authorList>
            <person name="Ropars J."/>
            <person name="Sedzielewska K."/>
            <person name="Noel J."/>
            <person name="Charron P."/>
            <person name="Farinelli L."/>
            <person name="Marton T."/>
            <person name="Kruger M."/>
            <person name="Pelin A."/>
            <person name="Brachmann A."/>
            <person name="Corradi N."/>
        </authorList>
    </citation>
    <scope>NUCLEOTIDE SEQUENCE [LARGE SCALE GENOMIC DNA]</scope>
    <source>
        <strain evidence="1 2">A4</strain>
    </source>
</reference>
<dbReference type="EMBL" id="LLXI01000662">
    <property type="protein sequence ID" value="PKY48708.1"/>
    <property type="molecule type" value="Genomic_DNA"/>
</dbReference>
<keyword evidence="2" id="KW-1185">Reference proteome</keyword>
<sequence>MNVTNKILQSIGKYSMSKGMEHIHSKRKIHRYLSIAGSFVAIRNYAFQISLMILPQKALYGQLHTASAFCTRYVSRLVMPTRIPIGNKEK</sequence>
<evidence type="ECO:0000313" key="1">
    <source>
        <dbReference type="EMBL" id="PKY48708.1"/>
    </source>
</evidence>
<evidence type="ECO:0000313" key="2">
    <source>
        <dbReference type="Proteomes" id="UP000234323"/>
    </source>
</evidence>
<dbReference type="AlphaFoldDB" id="A0A2I1GPX8"/>
<proteinExistence type="predicted"/>
<comment type="caution">
    <text evidence="1">The sequence shown here is derived from an EMBL/GenBank/DDBJ whole genome shotgun (WGS) entry which is preliminary data.</text>
</comment>
<accession>A0A2I1GPX8</accession>
<protein>
    <submittedName>
        <fullName evidence="1">Uncharacterized protein</fullName>
    </submittedName>
</protein>
<gene>
    <name evidence="1" type="ORF">RhiirA4_232278</name>
</gene>